<sequence>MASSGVEMDQNLAKHLLLEGGTLVVLDVPSGTDFGIDIKSWNSGENFKGIKMIPPGFHFIHYSATDKYGEAAPRVGFFHFFQKSELIVKQWNSTIEGIDPQPVSEATVQRLKGSLKELDRFLGAYPYDVWKQWKELTDKVDVGIAERCAPECGFVQSALELVNHDDASRPKGAEASRKRKRAFCATIEEREKQLLPNLKAKPGTELRLTELPEKFYPDEATPAQITQHSLDTSYALNSIFNQLKDPMEIIGELQISFISFLAGQSLEAFEHWKGLVSLICKADSLIPSKRAVYVDFLKVLETQLFYVPEEVLCDIVASNNFVYHHLRKLFANLKSNPDVDDRLKSLAVRTKERLTKKFLWDFTNLHEEEDDEAPVVVPLE</sequence>
<name>A0ACC2NRK7_9HYME</name>
<proteinExistence type="predicted"/>
<dbReference type="EMBL" id="CM056743">
    <property type="protein sequence ID" value="KAJ8673712.1"/>
    <property type="molecule type" value="Genomic_DNA"/>
</dbReference>
<evidence type="ECO:0000313" key="1">
    <source>
        <dbReference type="EMBL" id="KAJ8673712.1"/>
    </source>
</evidence>
<dbReference type="Proteomes" id="UP001239111">
    <property type="component" value="Chromosome 3"/>
</dbReference>
<reference evidence="1" key="1">
    <citation type="submission" date="2023-04" db="EMBL/GenBank/DDBJ databases">
        <title>A chromosome-level genome assembly of the parasitoid wasp Eretmocerus hayati.</title>
        <authorList>
            <person name="Zhong Y."/>
            <person name="Liu S."/>
            <person name="Liu Y."/>
        </authorList>
    </citation>
    <scope>NUCLEOTIDE SEQUENCE</scope>
    <source>
        <strain evidence="1">ZJU_SS_LIU_2023</strain>
    </source>
</reference>
<organism evidence="1 2">
    <name type="scientific">Eretmocerus hayati</name>
    <dbReference type="NCBI Taxonomy" id="131215"/>
    <lineage>
        <taxon>Eukaryota</taxon>
        <taxon>Metazoa</taxon>
        <taxon>Ecdysozoa</taxon>
        <taxon>Arthropoda</taxon>
        <taxon>Hexapoda</taxon>
        <taxon>Insecta</taxon>
        <taxon>Pterygota</taxon>
        <taxon>Neoptera</taxon>
        <taxon>Endopterygota</taxon>
        <taxon>Hymenoptera</taxon>
        <taxon>Apocrita</taxon>
        <taxon>Proctotrupomorpha</taxon>
        <taxon>Chalcidoidea</taxon>
        <taxon>Aphelinidae</taxon>
        <taxon>Aphelininae</taxon>
        <taxon>Eretmocerus</taxon>
    </lineage>
</organism>
<protein>
    <submittedName>
        <fullName evidence="1">Uncharacterized protein</fullName>
    </submittedName>
</protein>
<evidence type="ECO:0000313" key="2">
    <source>
        <dbReference type="Proteomes" id="UP001239111"/>
    </source>
</evidence>
<accession>A0ACC2NRK7</accession>
<gene>
    <name evidence="1" type="ORF">QAD02_004974</name>
</gene>
<keyword evidence="2" id="KW-1185">Reference proteome</keyword>
<comment type="caution">
    <text evidence="1">The sequence shown here is derived from an EMBL/GenBank/DDBJ whole genome shotgun (WGS) entry which is preliminary data.</text>
</comment>